<dbReference type="Gene3D" id="4.10.240.10">
    <property type="entry name" value="Zn(2)-C6 fungal-type DNA-binding domain"/>
    <property type="match status" value="1"/>
</dbReference>
<dbReference type="OrthoDB" id="39175at2759"/>
<name>A0A8H7A7V9_PLEOS</name>
<accession>A0A8H7A7V9</accession>
<dbReference type="RefSeq" id="XP_036635584.1">
    <property type="nucleotide sequence ID" value="XM_036769739.1"/>
</dbReference>
<gene>
    <name evidence="3" type="ORF">PC9H_000076</name>
</gene>
<dbReference type="GO" id="GO:0000981">
    <property type="term" value="F:DNA-binding transcription factor activity, RNA polymerase II-specific"/>
    <property type="evidence" value="ECO:0007669"/>
    <property type="project" value="InterPro"/>
</dbReference>
<feature type="region of interest" description="Disordered" evidence="1">
    <location>
        <begin position="152"/>
        <end position="232"/>
    </location>
</feature>
<dbReference type="GeneID" id="59369917"/>
<dbReference type="AlphaFoldDB" id="A0A8H7A7V9"/>
<dbReference type="CDD" id="cd00067">
    <property type="entry name" value="GAL4"/>
    <property type="match status" value="1"/>
</dbReference>
<feature type="region of interest" description="Disordered" evidence="1">
    <location>
        <begin position="251"/>
        <end position="272"/>
    </location>
</feature>
<evidence type="ECO:0000256" key="1">
    <source>
        <dbReference type="SAM" id="MobiDB-lite"/>
    </source>
</evidence>
<keyword evidence="4" id="KW-1185">Reference proteome</keyword>
<dbReference type="PROSITE" id="PS50048">
    <property type="entry name" value="ZN2_CY6_FUNGAL_2"/>
    <property type="match status" value="1"/>
</dbReference>
<dbReference type="SMART" id="SM00066">
    <property type="entry name" value="GAL4"/>
    <property type="match status" value="1"/>
</dbReference>
<dbReference type="Proteomes" id="UP000623687">
    <property type="component" value="Unassembled WGS sequence"/>
</dbReference>
<evidence type="ECO:0000313" key="3">
    <source>
        <dbReference type="EMBL" id="KAF7439740.1"/>
    </source>
</evidence>
<dbReference type="InterPro" id="IPR036864">
    <property type="entry name" value="Zn2-C6_fun-type_DNA-bd_sf"/>
</dbReference>
<organism evidence="3 4">
    <name type="scientific">Pleurotus ostreatus</name>
    <name type="common">Oyster mushroom</name>
    <name type="synonym">White-rot fungus</name>
    <dbReference type="NCBI Taxonomy" id="5322"/>
    <lineage>
        <taxon>Eukaryota</taxon>
        <taxon>Fungi</taxon>
        <taxon>Dikarya</taxon>
        <taxon>Basidiomycota</taxon>
        <taxon>Agaricomycotina</taxon>
        <taxon>Agaricomycetes</taxon>
        <taxon>Agaricomycetidae</taxon>
        <taxon>Agaricales</taxon>
        <taxon>Pleurotineae</taxon>
        <taxon>Pleurotaceae</taxon>
        <taxon>Pleurotus</taxon>
    </lineage>
</organism>
<reference evidence="3" key="1">
    <citation type="submission" date="2019-07" db="EMBL/GenBank/DDBJ databases">
        <authorList>
            <person name="Palmer J.M."/>
        </authorList>
    </citation>
    <scope>NUCLEOTIDE SEQUENCE</scope>
    <source>
        <strain evidence="3">PC9</strain>
    </source>
</reference>
<dbReference type="Pfam" id="PF00172">
    <property type="entry name" value="Zn_clus"/>
    <property type="match status" value="1"/>
</dbReference>
<proteinExistence type="predicted"/>
<protein>
    <recommendedName>
        <fullName evidence="2">Zn(2)-C6 fungal-type domain-containing protein</fullName>
    </recommendedName>
</protein>
<dbReference type="SUPFAM" id="SSF57701">
    <property type="entry name" value="Zn2/Cys6 DNA-binding domain"/>
    <property type="match status" value="1"/>
</dbReference>
<comment type="caution">
    <text evidence="3">The sequence shown here is derived from an EMBL/GenBank/DDBJ whole genome shotgun (WGS) entry which is preliminary data.</text>
</comment>
<feature type="compositionally biased region" description="Low complexity" evidence="1">
    <location>
        <begin position="152"/>
        <end position="165"/>
    </location>
</feature>
<evidence type="ECO:0000259" key="2">
    <source>
        <dbReference type="PROSITE" id="PS50048"/>
    </source>
</evidence>
<dbReference type="InterPro" id="IPR001138">
    <property type="entry name" value="Zn2Cys6_DnaBD"/>
</dbReference>
<evidence type="ECO:0000313" key="4">
    <source>
        <dbReference type="Proteomes" id="UP000623687"/>
    </source>
</evidence>
<feature type="domain" description="Zn(2)-C6 fungal-type" evidence="2">
    <location>
        <begin position="325"/>
        <end position="360"/>
    </location>
</feature>
<dbReference type="PROSITE" id="PS00463">
    <property type="entry name" value="ZN2_CY6_FUNGAL_1"/>
    <property type="match status" value="1"/>
</dbReference>
<dbReference type="GO" id="GO:0008270">
    <property type="term" value="F:zinc ion binding"/>
    <property type="evidence" value="ECO:0007669"/>
    <property type="project" value="InterPro"/>
</dbReference>
<sequence>MLYQAPITPFDGCGGGQTRSDSSRVYYEHGRLLQSYPARRDTFFNSGISIAATKAHSNPRSTIHSCFSIVPDDCCTPEAVSPPPAYAPVDNLAYSSQNIPEYPAGVAGSSMNRSFWTSSPDDYEVIDSSDGYGGNHLITMPPTMSPMRIPGSGVSPSTTTHVHSTNAPLNNYSDNHGAAPKHQFERRSGVPSETALRSHGWGLDSADADVYGSYNEPVGPPSPQHEPVPLSSRSTYSTLAANIPYVSQTFAMPSPSSKTLGGATPPRRPSPLKTLEAARSWPRQLTPPPYTKGHATAHSKDPLLEFTPPKLSTIKKNAEKKQILACLFCRERKIACGRPPEGSEDPTCNQCARRSHKCEYPTESRRGLHRRAAYRNNKAHDVNGFN</sequence>
<dbReference type="VEuPathDB" id="FungiDB:PC9H_000076"/>
<dbReference type="EMBL" id="JACETU010000001">
    <property type="protein sequence ID" value="KAF7439740.1"/>
    <property type="molecule type" value="Genomic_DNA"/>
</dbReference>